<dbReference type="HOGENOM" id="CLU_774021_0_0_1"/>
<dbReference type="InterPro" id="IPR046341">
    <property type="entry name" value="SET_dom_sf"/>
</dbReference>
<dbReference type="eggNOG" id="ENOG502RXKP">
    <property type="taxonomic scope" value="Eukaryota"/>
</dbReference>
<dbReference type="SUPFAM" id="SSF82199">
    <property type="entry name" value="SET domain"/>
    <property type="match status" value="1"/>
</dbReference>
<feature type="domain" description="SET" evidence="1">
    <location>
        <begin position="15"/>
        <end position="258"/>
    </location>
</feature>
<evidence type="ECO:0000313" key="3">
    <source>
        <dbReference type="Proteomes" id="UP000006310"/>
    </source>
</evidence>
<dbReference type="Gene3D" id="3.90.1410.10">
    <property type="entry name" value="set domain protein methyltransferase, domain 1"/>
    <property type="match status" value="1"/>
</dbReference>
<protein>
    <recommendedName>
        <fullName evidence="1">SET domain-containing protein</fullName>
    </recommendedName>
</protein>
<keyword evidence="3" id="KW-1185">Reference proteome</keyword>
<proteinExistence type="predicted"/>
<reference evidence="2 3" key="1">
    <citation type="journal article" date="2011" name="Proc. Natl. Acad. Sci. U.S.A.">
        <title>Evolutionary erosion of yeast sex chromosomes by mating-type switching accidents.</title>
        <authorList>
            <person name="Gordon J.L."/>
            <person name="Armisen D."/>
            <person name="Proux-Wera E."/>
            <person name="Oheigeartaigh S.S."/>
            <person name="Byrne K.P."/>
            <person name="Wolfe K.H."/>
        </authorList>
    </citation>
    <scope>NUCLEOTIDE SEQUENCE [LARGE SCALE GENOMIC DNA]</scope>
    <source>
        <strain evidence="3">ATCC MYA-139 / BCRC 22969 / CBS 8797 / CCRC 22969 / KCTC 17520 / NBRC 10181 / NCYC 3082</strain>
    </source>
</reference>
<accession>J7RVC2</accession>
<dbReference type="RefSeq" id="XP_022463108.1">
    <property type="nucleotide sequence ID" value="XM_022606410.1"/>
</dbReference>
<organism evidence="2 3">
    <name type="scientific">Huiozyma naganishii (strain ATCC MYA-139 / BCRC 22969 / CBS 8797 / KCTC 17520 / NBRC 10181 / NCYC 3082 / Yp74L-3)</name>
    <name type="common">Yeast</name>
    <name type="synonym">Kazachstania naganishii</name>
    <dbReference type="NCBI Taxonomy" id="1071383"/>
    <lineage>
        <taxon>Eukaryota</taxon>
        <taxon>Fungi</taxon>
        <taxon>Dikarya</taxon>
        <taxon>Ascomycota</taxon>
        <taxon>Saccharomycotina</taxon>
        <taxon>Saccharomycetes</taxon>
        <taxon>Saccharomycetales</taxon>
        <taxon>Saccharomycetaceae</taxon>
        <taxon>Huiozyma</taxon>
    </lineage>
</organism>
<sequence>MVVNWWRETSASLADRVTVRRSSGAAGLGLFAEGDGCSRGPDKVILRIPRGSTFDIHSVDAMIGTEAEYVHGGGVSLALFQRFSKDCWSSFSAAEHLQGLLTETVILTFHFVTLCVGERDGLEIPLRLSRYLNEVLLATTVDNPVVHPLCFAKRYRFHSRFQVYDSLVCQLCRLFSRPAGPLEPSVRQIAAAVMSRCLEIPEQDEHGDYTLNTTLVPLLDYANHSAEPNARFDADAADVVLKLDPMVAEPTEVLISYNDTVEVLDFVLTYGFVPQAATHFNFTIDRDWLLLNHRDMYRFCKWFHINLSFQAVRNTEGWCLSPANLVALNLWFTLGSKLVYEEVGLSTIDDTTSDFVHY</sequence>
<dbReference type="GeneID" id="34524512"/>
<dbReference type="EMBL" id="HE978315">
    <property type="protein sequence ID" value="CCK68862.1"/>
    <property type="molecule type" value="Genomic_DNA"/>
</dbReference>
<dbReference type="InterPro" id="IPR001214">
    <property type="entry name" value="SET_dom"/>
</dbReference>
<reference evidence="3" key="2">
    <citation type="submission" date="2012-08" db="EMBL/GenBank/DDBJ databases">
        <title>Genome sequence of Kazachstania naganishii.</title>
        <authorList>
            <person name="Gordon J.L."/>
            <person name="Armisen D."/>
            <person name="Proux-Wera E."/>
            <person name="OhEigeartaigh S.S."/>
            <person name="Byrne K.P."/>
            <person name="Wolfe K.H."/>
        </authorList>
    </citation>
    <scope>NUCLEOTIDE SEQUENCE [LARGE SCALE GENOMIC DNA]</scope>
    <source>
        <strain evidence="3">ATCC MYA-139 / BCRC 22969 / CBS 8797 / CCRC 22969 / KCTC 17520 / NBRC 10181 / NCYC 3082</strain>
    </source>
</reference>
<dbReference type="Proteomes" id="UP000006310">
    <property type="component" value="Chromosome 2"/>
</dbReference>
<dbReference type="AlphaFoldDB" id="J7RVC2"/>
<gene>
    <name evidence="2" type="primary">KNAG0B04270</name>
    <name evidence="2" type="ordered locus">KNAG_0B04270</name>
</gene>
<dbReference type="KEGG" id="kng:KNAG_0B04270"/>
<evidence type="ECO:0000259" key="1">
    <source>
        <dbReference type="PROSITE" id="PS50280"/>
    </source>
</evidence>
<dbReference type="PROSITE" id="PS50280">
    <property type="entry name" value="SET"/>
    <property type="match status" value="1"/>
</dbReference>
<dbReference type="STRING" id="1071383.J7RVC2"/>
<dbReference type="OrthoDB" id="441812at2759"/>
<name>J7RVC2_HUIN7</name>
<evidence type="ECO:0000313" key="2">
    <source>
        <dbReference type="EMBL" id="CCK68862.1"/>
    </source>
</evidence>